<feature type="domain" description="Pyridoxamine 5'-phosphate oxidase N-terminal" evidence="2">
    <location>
        <begin position="17"/>
        <end position="107"/>
    </location>
</feature>
<dbReference type="PANTHER" id="PTHR35176">
    <property type="entry name" value="HEME OXYGENASE HI_0854-RELATED"/>
    <property type="match status" value="1"/>
</dbReference>
<sequence>MFRFYVDGMTFKPHEIEFLRNADLGRLATIQPDGTPQNSPVGFTLNEELGTIDIAGYRMSQSQKFRNIATNDKVAFVVDDITSRNPWRVRCLEVRGTAEQAEVPAAVGAAGDELDTAIIRVTPRKIISFGIDDQESEPHQLIPDIRKV</sequence>
<proteinExistence type="predicted"/>
<dbReference type="InterPro" id="IPR052019">
    <property type="entry name" value="F420H2_bilvrd_red/Heme_oxyg"/>
</dbReference>
<dbReference type="SUPFAM" id="SSF50475">
    <property type="entry name" value="FMN-binding split barrel"/>
    <property type="match status" value="1"/>
</dbReference>
<evidence type="ECO:0000313" key="4">
    <source>
        <dbReference type="Proteomes" id="UP000465622"/>
    </source>
</evidence>
<keyword evidence="4" id="KW-1185">Reference proteome</keyword>
<evidence type="ECO:0000256" key="1">
    <source>
        <dbReference type="ARBA" id="ARBA00023002"/>
    </source>
</evidence>
<accession>A0ABM7HNA4</accession>
<dbReference type="PANTHER" id="PTHR35176:SF6">
    <property type="entry name" value="HEME OXYGENASE HI_0854-RELATED"/>
    <property type="match status" value="1"/>
</dbReference>
<keyword evidence="1" id="KW-0560">Oxidoreductase</keyword>
<name>A0ABM7HNA4_MYCME</name>
<dbReference type="Gene3D" id="2.30.110.10">
    <property type="entry name" value="Electron Transport, Fmn-binding Protein, Chain A"/>
    <property type="match status" value="1"/>
</dbReference>
<dbReference type="Proteomes" id="UP000465622">
    <property type="component" value="Chromosome"/>
</dbReference>
<evidence type="ECO:0000259" key="2">
    <source>
        <dbReference type="Pfam" id="PF01243"/>
    </source>
</evidence>
<dbReference type="EMBL" id="AP022567">
    <property type="protein sequence ID" value="BBX32003.1"/>
    <property type="molecule type" value="Genomic_DNA"/>
</dbReference>
<dbReference type="InterPro" id="IPR011576">
    <property type="entry name" value="Pyridox_Oxase_N"/>
</dbReference>
<dbReference type="InterPro" id="IPR024031">
    <property type="entry name" value="MSMEG_5819/OxyR"/>
</dbReference>
<gene>
    <name evidence="3" type="ORF">MMAGJ_12850</name>
</gene>
<dbReference type="Pfam" id="PF01243">
    <property type="entry name" value="PNPOx_N"/>
    <property type="match status" value="1"/>
</dbReference>
<protein>
    <submittedName>
        <fullName evidence="3">PPOX class F420-dependent oxidoreductase</fullName>
    </submittedName>
</protein>
<organism evidence="3 4">
    <name type="scientific">Mycolicibacterium mageritense</name>
    <name type="common">Mycobacterium mageritense</name>
    <dbReference type="NCBI Taxonomy" id="53462"/>
    <lineage>
        <taxon>Bacteria</taxon>
        <taxon>Bacillati</taxon>
        <taxon>Actinomycetota</taxon>
        <taxon>Actinomycetes</taxon>
        <taxon>Mycobacteriales</taxon>
        <taxon>Mycobacteriaceae</taxon>
        <taxon>Mycolicibacterium</taxon>
    </lineage>
</organism>
<dbReference type="InterPro" id="IPR012349">
    <property type="entry name" value="Split_barrel_FMN-bd"/>
</dbReference>
<reference evidence="3 4" key="1">
    <citation type="journal article" date="2019" name="Emerg. Microbes Infect.">
        <title>Comprehensive subspecies identification of 175 nontuberculous mycobacteria species based on 7547 genomic profiles.</title>
        <authorList>
            <person name="Matsumoto Y."/>
            <person name="Kinjo T."/>
            <person name="Motooka D."/>
            <person name="Nabeya D."/>
            <person name="Jung N."/>
            <person name="Uechi K."/>
            <person name="Horii T."/>
            <person name="Iida T."/>
            <person name="Fujita J."/>
            <person name="Nakamura S."/>
        </authorList>
    </citation>
    <scope>NUCLEOTIDE SEQUENCE [LARGE SCALE GENOMIC DNA]</scope>
    <source>
        <strain evidence="3 4">JCM 12375</strain>
    </source>
</reference>
<evidence type="ECO:0000313" key="3">
    <source>
        <dbReference type="EMBL" id="BBX32003.1"/>
    </source>
</evidence>
<dbReference type="NCBIfam" id="TIGR04023">
    <property type="entry name" value="PPOX_MSMEG_5819"/>
    <property type="match status" value="1"/>
</dbReference>